<dbReference type="KEGG" id="cpho:CPHO_00250"/>
<feature type="domain" description="CHY-type" evidence="4">
    <location>
        <begin position="6"/>
        <end position="79"/>
    </location>
</feature>
<organism evidence="5 6">
    <name type="scientific">Corynebacterium phocae</name>
    <dbReference type="NCBI Taxonomy" id="161895"/>
    <lineage>
        <taxon>Bacteria</taxon>
        <taxon>Bacillati</taxon>
        <taxon>Actinomycetota</taxon>
        <taxon>Actinomycetes</taxon>
        <taxon>Mycobacteriales</taxon>
        <taxon>Corynebacteriaceae</taxon>
        <taxon>Corynebacterium</taxon>
    </lineage>
</organism>
<evidence type="ECO:0000313" key="5">
    <source>
        <dbReference type="EMBL" id="APT91617.1"/>
    </source>
</evidence>
<proteinExistence type="predicted"/>
<dbReference type="Proteomes" id="UP000185491">
    <property type="component" value="Chromosome"/>
</dbReference>
<dbReference type="InterPro" id="IPR037274">
    <property type="entry name" value="Znf_CHY_sf"/>
</dbReference>
<dbReference type="InterPro" id="IPR016694">
    <property type="entry name" value="UCP017292"/>
</dbReference>
<accession>A0A1L7D0J5</accession>
<dbReference type="OrthoDB" id="882119at2"/>
<dbReference type="AlphaFoldDB" id="A0A1L7D0J5"/>
<keyword evidence="2" id="KW-0863">Zinc-finger</keyword>
<dbReference type="GO" id="GO:0008270">
    <property type="term" value="F:zinc ion binding"/>
    <property type="evidence" value="ECO:0007669"/>
    <property type="project" value="UniProtKB-KW"/>
</dbReference>
<protein>
    <submittedName>
        <fullName evidence="5">CHY zinc finger</fullName>
    </submittedName>
</protein>
<evidence type="ECO:0000256" key="3">
    <source>
        <dbReference type="ARBA" id="ARBA00022833"/>
    </source>
</evidence>
<evidence type="ECO:0000259" key="4">
    <source>
        <dbReference type="PROSITE" id="PS51266"/>
    </source>
</evidence>
<gene>
    <name evidence="5" type="ORF">CPHO_00250</name>
</gene>
<name>A0A1L7D0J5_9CORY</name>
<dbReference type="RefSeq" id="WP_075732215.1">
    <property type="nucleotide sequence ID" value="NZ_CP009249.1"/>
</dbReference>
<dbReference type="PROSITE" id="PS51266">
    <property type="entry name" value="ZF_CHY"/>
    <property type="match status" value="1"/>
</dbReference>
<dbReference type="PIRSF" id="PIRSF017292">
    <property type="entry name" value="UCP017292_Znf_CHY"/>
    <property type="match status" value="1"/>
</dbReference>
<dbReference type="Pfam" id="PF05495">
    <property type="entry name" value="zf-CHY"/>
    <property type="match status" value="1"/>
</dbReference>
<dbReference type="InterPro" id="IPR008913">
    <property type="entry name" value="Znf_CHY"/>
</dbReference>
<evidence type="ECO:0000256" key="2">
    <source>
        <dbReference type="ARBA" id="ARBA00022771"/>
    </source>
</evidence>
<keyword evidence="1" id="KW-0479">Metal-binding</keyword>
<keyword evidence="6" id="KW-1185">Reference proteome</keyword>
<evidence type="ECO:0000313" key="6">
    <source>
        <dbReference type="Proteomes" id="UP000185491"/>
    </source>
</evidence>
<reference evidence="5 6" key="1">
    <citation type="submission" date="2014-08" db="EMBL/GenBank/DDBJ databases">
        <title>Complete genome sequence of Corynebacterium phocae M408/89/1(T)(=DSM 44612(T)), isolated from the common seal (Phoca vitulina).</title>
        <authorList>
            <person name="Ruckert C."/>
            <person name="Albersmeier A."/>
            <person name="Winkler A."/>
            <person name="Kalinowski J."/>
        </authorList>
    </citation>
    <scope>NUCLEOTIDE SEQUENCE [LARGE SCALE GENOMIC DNA]</scope>
    <source>
        <strain evidence="5 6">M408/89/1</strain>
    </source>
</reference>
<evidence type="ECO:0000256" key="1">
    <source>
        <dbReference type="ARBA" id="ARBA00022723"/>
    </source>
</evidence>
<sequence>MNIIGAIDPQGRCAHWHSSVDVVANKCATCGQWFACYLCHPEGHPFGPVADGVPAVMCGACGQVMTRADYGPACPGCGHPFNPGCKQHSGVYFQDSPG</sequence>
<dbReference type="STRING" id="161895.CPHO_00250"/>
<dbReference type="EMBL" id="CP009249">
    <property type="protein sequence ID" value="APT91617.1"/>
    <property type="molecule type" value="Genomic_DNA"/>
</dbReference>
<keyword evidence="3" id="KW-0862">Zinc</keyword>
<dbReference type="SUPFAM" id="SSF161219">
    <property type="entry name" value="CHY zinc finger-like"/>
    <property type="match status" value="1"/>
</dbReference>